<feature type="region of interest" description="Disordered" evidence="1">
    <location>
        <begin position="174"/>
        <end position="193"/>
    </location>
</feature>
<evidence type="ECO:0000256" key="1">
    <source>
        <dbReference type="SAM" id="MobiDB-lite"/>
    </source>
</evidence>
<dbReference type="AlphaFoldDB" id="A0A6L2JRI7"/>
<protein>
    <submittedName>
        <fullName evidence="2">Uncharacterized protein</fullName>
    </submittedName>
</protein>
<dbReference type="EMBL" id="BKCJ010001152">
    <property type="protein sequence ID" value="GEU39272.1"/>
    <property type="molecule type" value="Genomic_DNA"/>
</dbReference>
<evidence type="ECO:0000313" key="2">
    <source>
        <dbReference type="EMBL" id="GEU39272.1"/>
    </source>
</evidence>
<sequence>MQEADEAEPAKVEEVLEVVTAAKLMTKLVTTATTITAAPISKAKVKTKDKGKGILVEEPKPLRRQAQIEQDKAFARELEAQLNANINWNDVIEQVKRKEKQDNTVMRYQSLKWKLVTQAQARKNMIVYLKNMAGFKMDFLKRMSYTDIRPIFKKHFNSNWAFLEKGEKEIEEEESKLSKRKSESSKEKAAKKQKIDEEVEELKTHLQIVPSDEDGVYTKVTPLALKPKNFSDDFLLNALKTMFEKPNVKANIWKNQRGRYGFTKVKSWRLLESCGVYIITFTTTEIILLVERRHPLTRFTLDQMLNNVKLEVKEESKVSLELLRFVRRQHKEGYKPDFGVDDVEDFKEYMLRDYYCWLKTYCCCLRDKDLQESNDPQIGLVTLAGAAALKELCLPVLIGIVPDLVKTAVGA</sequence>
<comment type="caution">
    <text evidence="2">The sequence shown here is derived from an EMBL/GenBank/DDBJ whole genome shotgun (WGS) entry which is preliminary data.</text>
</comment>
<feature type="compositionally biased region" description="Basic and acidic residues" evidence="1">
    <location>
        <begin position="175"/>
        <end position="193"/>
    </location>
</feature>
<accession>A0A6L2JRI7</accession>
<gene>
    <name evidence="2" type="ORF">Tci_011250</name>
</gene>
<organism evidence="2">
    <name type="scientific">Tanacetum cinerariifolium</name>
    <name type="common">Dalmatian daisy</name>
    <name type="synonym">Chrysanthemum cinerariifolium</name>
    <dbReference type="NCBI Taxonomy" id="118510"/>
    <lineage>
        <taxon>Eukaryota</taxon>
        <taxon>Viridiplantae</taxon>
        <taxon>Streptophyta</taxon>
        <taxon>Embryophyta</taxon>
        <taxon>Tracheophyta</taxon>
        <taxon>Spermatophyta</taxon>
        <taxon>Magnoliopsida</taxon>
        <taxon>eudicotyledons</taxon>
        <taxon>Gunneridae</taxon>
        <taxon>Pentapetalae</taxon>
        <taxon>asterids</taxon>
        <taxon>campanulids</taxon>
        <taxon>Asterales</taxon>
        <taxon>Asteraceae</taxon>
        <taxon>Asteroideae</taxon>
        <taxon>Anthemideae</taxon>
        <taxon>Anthemidinae</taxon>
        <taxon>Tanacetum</taxon>
    </lineage>
</organism>
<name>A0A6L2JRI7_TANCI</name>
<proteinExistence type="predicted"/>
<reference evidence="2" key="1">
    <citation type="journal article" date="2019" name="Sci. Rep.">
        <title>Draft genome of Tanacetum cinerariifolium, the natural source of mosquito coil.</title>
        <authorList>
            <person name="Yamashiro T."/>
            <person name="Shiraishi A."/>
            <person name="Satake H."/>
            <person name="Nakayama K."/>
        </authorList>
    </citation>
    <scope>NUCLEOTIDE SEQUENCE</scope>
</reference>